<protein>
    <submittedName>
        <fullName evidence="1">Uncharacterized protein</fullName>
    </submittedName>
</protein>
<dbReference type="Proteomes" id="UP000800082">
    <property type="component" value="Unassembled WGS sequence"/>
</dbReference>
<evidence type="ECO:0000313" key="1">
    <source>
        <dbReference type="EMBL" id="KAF1925177.1"/>
    </source>
</evidence>
<proteinExistence type="predicted"/>
<dbReference type="EMBL" id="ML978986">
    <property type="protein sequence ID" value="KAF1925177.1"/>
    <property type="molecule type" value="Genomic_DNA"/>
</dbReference>
<dbReference type="AlphaFoldDB" id="A0A6A5RHU7"/>
<dbReference type="GeneID" id="54351277"/>
<evidence type="ECO:0000313" key="2">
    <source>
        <dbReference type="Proteomes" id="UP000800082"/>
    </source>
</evidence>
<keyword evidence="2" id="KW-1185">Reference proteome</keyword>
<organism evidence="1 2">
    <name type="scientific">Didymella exigua CBS 183.55</name>
    <dbReference type="NCBI Taxonomy" id="1150837"/>
    <lineage>
        <taxon>Eukaryota</taxon>
        <taxon>Fungi</taxon>
        <taxon>Dikarya</taxon>
        <taxon>Ascomycota</taxon>
        <taxon>Pezizomycotina</taxon>
        <taxon>Dothideomycetes</taxon>
        <taxon>Pleosporomycetidae</taxon>
        <taxon>Pleosporales</taxon>
        <taxon>Pleosporineae</taxon>
        <taxon>Didymellaceae</taxon>
        <taxon>Didymella</taxon>
    </lineage>
</organism>
<sequence length="157" mass="17011">MASKKTSGTSCAIVLLPSCSTSPISVSFVPHQCYVLHALWFASWWRVTTSVPFTCSGVGERFVHSKMCSTQSYSPSAPSVALLNARLTCIYASALSRRSGSLQEFSNAAAHCAAWLLQVSEKARYFMNETTCQLLALGASLLQVNKPLVKTQGDCHQ</sequence>
<reference evidence="1" key="1">
    <citation type="journal article" date="2020" name="Stud. Mycol.">
        <title>101 Dothideomycetes genomes: a test case for predicting lifestyles and emergence of pathogens.</title>
        <authorList>
            <person name="Haridas S."/>
            <person name="Albert R."/>
            <person name="Binder M."/>
            <person name="Bloem J."/>
            <person name="Labutti K."/>
            <person name="Salamov A."/>
            <person name="Andreopoulos B."/>
            <person name="Baker S."/>
            <person name="Barry K."/>
            <person name="Bills G."/>
            <person name="Bluhm B."/>
            <person name="Cannon C."/>
            <person name="Castanera R."/>
            <person name="Culley D."/>
            <person name="Daum C."/>
            <person name="Ezra D."/>
            <person name="Gonzalez J."/>
            <person name="Henrissat B."/>
            <person name="Kuo A."/>
            <person name="Liang C."/>
            <person name="Lipzen A."/>
            <person name="Lutzoni F."/>
            <person name="Magnuson J."/>
            <person name="Mondo S."/>
            <person name="Nolan M."/>
            <person name="Ohm R."/>
            <person name="Pangilinan J."/>
            <person name="Park H.-J."/>
            <person name="Ramirez L."/>
            <person name="Alfaro M."/>
            <person name="Sun H."/>
            <person name="Tritt A."/>
            <person name="Yoshinaga Y."/>
            <person name="Zwiers L.-H."/>
            <person name="Turgeon B."/>
            <person name="Goodwin S."/>
            <person name="Spatafora J."/>
            <person name="Crous P."/>
            <person name="Grigoriev I."/>
        </authorList>
    </citation>
    <scope>NUCLEOTIDE SEQUENCE</scope>
    <source>
        <strain evidence="1">CBS 183.55</strain>
    </source>
</reference>
<gene>
    <name evidence="1" type="ORF">M421DRAFT_423954</name>
</gene>
<accession>A0A6A5RHU7</accession>
<name>A0A6A5RHU7_9PLEO</name>
<dbReference type="RefSeq" id="XP_033445429.1">
    <property type="nucleotide sequence ID" value="XM_033593609.1"/>
</dbReference>